<dbReference type="Proteomes" id="UP000265618">
    <property type="component" value="Unassembled WGS sequence"/>
</dbReference>
<protein>
    <submittedName>
        <fullName evidence="1">Uncharacterized protein</fullName>
    </submittedName>
</protein>
<reference evidence="1 2" key="1">
    <citation type="journal article" date="2018" name="PLoS ONE">
        <title>The draft genome of Kipferlia bialata reveals reductive genome evolution in fornicate parasites.</title>
        <authorList>
            <person name="Tanifuji G."/>
            <person name="Takabayashi S."/>
            <person name="Kume K."/>
            <person name="Takagi M."/>
            <person name="Nakayama T."/>
            <person name="Kamikawa R."/>
            <person name="Inagaki Y."/>
            <person name="Hashimoto T."/>
        </authorList>
    </citation>
    <scope>NUCLEOTIDE SEQUENCE [LARGE SCALE GENOMIC DNA]</scope>
    <source>
        <strain evidence="1">NY0173</strain>
    </source>
</reference>
<accession>A0A9K3DDE6</accession>
<name>A0A9K3DDE6_9EUKA</name>
<comment type="caution">
    <text evidence="1">The sequence shown here is derived from an EMBL/GenBank/DDBJ whole genome shotgun (WGS) entry which is preliminary data.</text>
</comment>
<proteinExistence type="predicted"/>
<keyword evidence="2" id="KW-1185">Reference proteome</keyword>
<dbReference type="AlphaFoldDB" id="A0A9K3DDE6"/>
<organism evidence="1 2">
    <name type="scientific">Kipferlia bialata</name>
    <dbReference type="NCBI Taxonomy" id="797122"/>
    <lineage>
        <taxon>Eukaryota</taxon>
        <taxon>Metamonada</taxon>
        <taxon>Carpediemonas-like organisms</taxon>
        <taxon>Kipferlia</taxon>
    </lineage>
</organism>
<evidence type="ECO:0000313" key="1">
    <source>
        <dbReference type="EMBL" id="GIQ92842.1"/>
    </source>
</evidence>
<feature type="non-terminal residue" evidence="1">
    <location>
        <position position="1"/>
    </location>
</feature>
<evidence type="ECO:0000313" key="2">
    <source>
        <dbReference type="Proteomes" id="UP000265618"/>
    </source>
</evidence>
<feature type="non-terminal residue" evidence="1">
    <location>
        <position position="106"/>
    </location>
</feature>
<dbReference type="EMBL" id="BDIP01010707">
    <property type="protein sequence ID" value="GIQ92842.1"/>
    <property type="molecule type" value="Genomic_DNA"/>
</dbReference>
<sequence length="106" mass="11665">IDMSLAVEQGLALGMKSVTEGREARQKKGNLVSLGADVDIRFRARLEKFEFVSLLSHPHVLKALNAVQKELLELTSHTDDTHGIPVYCPFAISPPPELPTEAAQFK</sequence>
<gene>
    <name evidence="1" type="ORF">KIPB_016852</name>
</gene>